<reference evidence="2" key="1">
    <citation type="submission" date="2020-08" db="EMBL/GenBank/DDBJ databases">
        <title>Genome public.</title>
        <authorList>
            <person name="Liu C."/>
            <person name="Sun Q."/>
        </authorList>
    </citation>
    <scope>NUCLEOTIDE SEQUENCE</scope>
    <source>
        <strain evidence="2">NSJ-12</strain>
    </source>
</reference>
<dbReference type="Pfam" id="PF07498">
    <property type="entry name" value="Rho_N"/>
    <property type="match status" value="1"/>
</dbReference>
<evidence type="ECO:0000313" key="2">
    <source>
        <dbReference type="EMBL" id="MBC8581377.1"/>
    </source>
</evidence>
<sequence>MHVRRQPIPLNATLEVAVLDDTDGNQENYSLASVSYETMKITELKALCKEKGIEGYSSMTKSELIKVLEATQ</sequence>
<dbReference type="InterPro" id="IPR011112">
    <property type="entry name" value="Rho-like_N"/>
</dbReference>
<dbReference type="GO" id="GO:0006353">
    <property type="term" value="P:DNA-templated transcription termination"/>
    <property type="evidence" value="ECO:0007669"/>
    <property type="project" value="InterPro"/>
</dbReference>
<feature type="domain" description="Rho termination factor-like N-terminal" evidence="1">
    <location>
        <begin position="35"/>
        <end position="72"/>
    </location>
</feature>
<dbReference type="RefSeq" id="WP_249334275.1">
    <property type="nucleotide sequence ID" value="NZ_JACRSY010000048.1"/>
</dbReference>
<evidence type="ECO:0000259" key="1">
    <source>
        <dbReference type="SMART" id="SM00959"/>
    </source>
</evidence>
<gene>
    <name evidence="2" type="ORF">H8718_17960</name>
</gene>
<dbReference type="AlphaFoldDB" id="A0A926IF53"/>
<proteinExistence type="predicted"/>
<dbReference type="SUPFAM" id="SSF68912">
    <property type="entry name" value="Rho N-terminal domain-like"/>
    <property type="match status" value="1"/>
</dbReference>
<comment type="caution">
    <text evidence="2">The sequence shown here is derived from an EMBL/GenBank/DDBJ whole genome shotgun (WGS) entry which is preliminary data.</text>
</comment>
<dbReference type="InterPro" id="IPR036269">
    <property type="entry name" value="Rho_N_sf"/>
</dbReference>
<organism evidence="2 3">
    <name type="scientific">Zhenhengia yiwuensis</name>
    <dbReference type="NCBI Taxonomy" id="2763666"/>
    <lineage>
        <taxon>Bacteria</taxon>
        <taxon>Bacillati</taxon>
        <taxon>Bacillota</taxon>
        <taxon>Clostridia</taxon>
        <taxon>Lachnospirales</taxon>
        <taxon>Lachnospiraceae</taxon>
        <taxon>Zhenhengia</taxon>
    </lineage>
</organism>
<dbReference type="EMBL" id="JACRSY010000048">
    <property type="protein sequence ID" value="MBC8581377.1"/>
    <property type="molecule type" value="Genomic_DNA"/>
</dbReference>
<dbReference type="SMART" id="SM00959">
    <property type="entry name" value="Rho_N"/>
    <property type="match status" value="1"/>
</dbReference>
<dbReference type="Gene3D" id="1.10.720.10">
    <property type="match status" value="1"/>
</dbReference>
<protein>
    <submittedName>
        <fullName evidence="2">Rho termination factor N-terminal domain-containing protein</fullName>
    </submittedName>
</protein>
<dbReference type="Proteomes" id="UP000655830">
    <property type="component" value="Unassembled WGS sequence"/>
</dbReference>
<evidence type="ECO:0000313" key="3">
    <source>
        <dbReference type="Proteomes" id="UP000655830"/>
    </source>
</evidence>
<name>A0A926IF53_9FIRM</name>
<accession>A0A926IF53</accession>
<keyword evidence="3" id="KW-1185">Reference proteome</keyword>